<evidence type="ECO:0000313" key="2">
    <source>
        <dbReference type="Proteomes" id="UP000240728"/>
    </source>
</evidence>
<dbReference type="EMBL" id="PYOZ01000004">
    <property type="protein sequence ID" value="PSX45174.1"/>
    <property type="molecule type" value="Genomic_DNA"/>
</dbReference>
<dbReference type="AlphaFoldDB" id="A0AAX0YZV7"/>
<reference evidence="1 2" key="1">
    <citation type="submission" date="2018-01" db="EMBL/GenBank/DDBJ databases">
        <title>Whole genome sequencing of Histamine producing bacteria.</title>
        <authorList>
            <person name="Butler K."/>
        </authorList>
    </citation>
    <scope>NUCLEOTIDE SEQUENCE [LARGE SCALE GENOMIC DNA]</scope>
    <source>
        <strain evidence="1 2">A1-4</strain>
    </source>
</reference>
<dbReference type="RefSeq" id="WP_045067068.1">
    <property type="nucleotide sequence ID" value="NZ_JZTB01000003.1"/>
</dbReference>
<keyword evidence="2" id="KW-1185">Reference proteome</keyword>
<gene>
    <name evidence="1" type="ORF">C0W53_08020</name>
</gene>
<accession>A0AAX0YZV7</accession>
<organism evidence="1 2">
    <name type="scientific">Photobacterium kishitanii</name>
    <dbReference type="NCBI Taxonomy" id="318456"/>
    <lineage>
        <taxon>Bacteria</taxon>
        <taxon>Pseudomonadati</taxon>
        <taxon>Pseudomonadota</taxon>
        <taxon>Gammaproteobacteria</taxon>
        <taxon>Vibrionales</taxon>
        <taxon>Vibrionaceae</taxon>
        <taxon>Photobacterium</taxon>
    </lineage>
</organism>
<protein>
    <submittedName>
        <fullName evidence="1">Uncharacterized protein</fullName>
    </submittedName>
</protein>
<proteinExistence type="predicted"/>
<sequence>MKTDFDSKLEHLEEIINRCLCLFAKIDISESEPINLCRKMVYGELTTKDVQGDFELCLSINSGLGLLSTFEEQAEHFDFQDELEIINYFQALLKNLNSLLILYTNENVIGFHGFGDYGYSEYLDSSDFDRLASKNISSPTSLMSNKYFDDELRFKDDFECDYIDKNKAISWLKDRRHFKPIIEVDISLDNPNDIEFTTYEDPYLSIEKYINRLVEKNKKVEYYSNLLKSHNNNFYDLLNDNHAILELNELLSLDFLSFCSKVNDAKNIVIEKEKEKESIFLDFKNNKNISYIDVVDYIIKIGGYSHKNITETKHIKPMIIGENVIAIEKTKKVNIWLQKKICTTSLTSFNTTEYDKVEKNAHIYGRNSNLKKIPELAYDTLFKVKVLNGEEVIKLISIITK</sequence>
<evidence type="ECO:0000313" key="1">
    <source>
        <dbReference type="EMBL" id="PSX45174.1"/>
    </source>
</evidence>
<comment type="caution">
    <text evidence="1">The sequence shown here is derived from an EMBL/GenBank/DDBJ whole genome shotgun (WGS) entry which is preliminary data.</text>
</comment>
<name>A0AAX0YZV7_9GAMM</name>
<dbReference type="Proteomes" id="UP000240728">
    <property type="component" value="Unassembled WGS sequence"/>
</dbReference>